<dbReference type="RefSeq" id="WP_162158524.1">
    <property type="nucleotide sequence ID" value="NZ_JAJFDX010000015.1"/>
</dbReference>
<dbReference type="SUPFAM" id="SSF53822">
    <property type="entry name" value="Periplasmic binding protein-like I"/>
    <property type="match status" value="1"/>
</dbReference>
<proteinExistence type="predicted"/>
<dbReference type="Proteomes" id="UP001454086">
    <property type="component" value="Unassembled WGS sequence"/>
</dbReference>
<keyword evidence="6" id="KW-1185">Reference proteome</keyword>
<dbReference type="InterPro" id="IPR000843">
    <property type="entry name" value="HTH_LacI"/>
</dbReference>
<dbReference type="PANTHER" id="PTHR30146:SF152">
    <property type="entry name" value="TRANSCRIPTIONAL REGULATORY PROTEIN"/>
    <property type="match status" value="1"/>
</dbReference>
<organism evidence="5 6">
    <name type="scientific">Enterocloster hominis</name>
    <name type="common">ex Hitch et al. 2024</name>
    <dbReference type="NCBI Taxonomy" id="1917870"/>
    <lineage>
        <taxon>Bacteria</taxon>
        <taxon>Bacillati</taxon>
        <taxon>Bacillota</taxon>
        <taxon>Clostridia</taxon>
        <taxon>Lachnospirales</taxon>
        <taxon>Lachnospiraceae</taxon>
        <taxon>Enterocloster</taxon>
    </lineage>
</organism>
<dbReference type="Gene3D" id="3.40.50.2300">
    <property type="match status" value="2"/>
</dbReference>
<keyword evidence="1" id="KW-0805">Transcription regulation</keyword>
<dbReference type="PROSITE" id="PS50932">
    <property type="entry name" value="HTH_LACI_2"/>
    <property type="match status" value="1"/>
</dbReference>
<protein>
    <submittedName>
        <fullName evidence="5">LacI family DNA-binding transcriptional regulator</fullName>
    </submittedName>
</protein>
<evidence type="ECO:0000313" key="6">
    <source>
        <dbReference type="Proteomes" id="UP001454086"/>
    </source>
</evidence>
<dbReference type="PANTHER" id="PTHR30146">
    <property type="entry name" value="LACI-RELATED TRANSCRIPTIONAL REPRESSOR"/>
    <property type="match status" value="1"/>
</dbReference>
<dbReference type="CDD" id="cd06307">
    <property type="entry name" value="PBP1_sugar_binding"/>
    <property type="match status" value="1"/>
</dbReference>
<reference evidence="5 6" key="1">
    <citation type="submission" date="2024-03" db="EMBL/GenBank/DDBJ databases">
        <title>Human intestinal bacterial collection.</title>
        <authorList>
            <person name="Pauvert C."/>
            <person name="Hitch T.C.A."/>
            <person name="Clavel T."/>
        </authorList>
    </citation>
    <scope>NUCLEOTIDE SEQUENCE [LARGE SCALE GENOMIC DNA]</scope>
    <source>
        <strain evidence="5 6">CLA-SR-H021</strain>
    </source>
</reference>
<dbReference type="Gene3D" id="1.10.260.40">
    <property type="entry name" value="lambda repressor-like DNA-binding domains"/>
    <property type="match status" value="1"/>
</dbReference>
<evidence type="ECO:0000313" key="5">
    <source>
        <dbReference type="EMBL" id="MEQ2425481.1"/>
    </source>
</evidence>
<dbReference type="SUPFAM" id="SSF47413">
    <property type="entry name" value="lambda repressor-like DNA-binding domains"/>
    <property type="match status" value="1"/>
</dbReference>
<dbReference type="Pfam" id="PF13407">
    <property type="entry name" value="Peripla_BP_4"/>
    <property type="match status" value="1"/>
</dbReference>
<evidence type="ECO:0000256" key="1">
    <source>
        <dbReference type="ARBA" id="ARBA00023015"/>
    </source>
</evidence>
<evidence type="ECO:0000259" key="4">
    <source>
        <dbReference type="PROSITE" id="PS50932"/>
    </source>
</evidence>
<sequence length="341" mass="37384">MAVTIKKIAELAGVSVGTVDRALNNRKGVNQEVAGRIKEIADSVGYVPNTVAKGLVARRKEVKIGVIIHTPKHAFIEELLAGIQAANKKIADYGVEIMARYGEGYDADSQIRMIDELVDEGIHALAIIPLNDKRVVDKLEELRKRGITVALMVSDIDVDCLAYVGCDLYRGGRIIGGLAGMLGGRDSKVVYCTAPLEILGNVRRLDGLKDVLQERYPDIHLLGVCELQNDDLAAYRQAAIAFKEYRDADTIVVTTGCTKGVLSAIEETVFEKKVNVITLDLAKPVEQAMARGLVQATVVQHPFLQGKKVIETLFNYVVMGKVPDSKKIYIDTDIKIYESIF</sequence>
<accession>A0ABV1D532</accession>
<dbReference type="InterPro" id="IPR010982">
    <property type="entry name" value="Lambda_DNA-bd_dom_sf"/>
</dbReference>
<evidence type="ECO:0000256" key="3">
    <source>
        <dbReference type="ARBA" id="ARBA00023163"/>
    </source>
</evidence>
<gene>
    <name evidence="5" type="ORF">WMQ36_10890</name>
</gene>
<comment type="caution">
    <text evidence="5">The sequence shown here is derived from an EMBL/GenBank/DDBJ whole genome shotgun (WGS) entry which is preliminary data.</text>
</comment>
<dbReference type="Pfam" id="PF00356">
    <property type="entry name" value="LacI"/>
    <property type="match status" value="1"/>
</dbReference>
<keyword evidence="3" id="KW-0804">Transcription</keyword>
<dbReference type="CDD" id="cd01392">
    <property type="entry name" value="HTH_LacI"/>
    <property type="match status" value="1"/>
</dbReference>
<dbReference type="InterPro" id="IPR025997">
    <property type="entry name" value="SBP_2_dom"/>
</dbReference>
<keyword evidence="2 5" id="KW-0238">DNA-binding</keyword>
<evidence type="ECO:0000256" key="2">
    <source>
        <dbReference type="ARBA" id="ARBA00023125"/>
    </source>
</evidence>
<dbReference type="SMART" id="SM00354">
    <property type="entry name" value="HTH_LACI"/>
    <property type="match status" value="1"/>
</dbReference>
<feature type="domain" description="HTH lacI-type" evidence="4">
    <location>
        <begin position="3"/>
        <end position="57"/>
    </location>
</feature>
<dbReference type="GO" id="GO:0003677">
    <property type="term" value="F:DNA binding"/>
    <property type="evidence" value="ECO:0007669"/>
    <property type="project" value="UniProtKB-KW"/>
</dbReference>
<dbReference type="EMBL" id="JBBMFM010000033">
    <property type="protein sequence ID" value="MEQ2425481.1"/>
    <property type="molecule type" value="Genomic_DNA"/>
</dbReference>
<name>A0ABV1D532_9FIRM</name>
<dbReference type="InterPro" id="IPR028082">
    <property type="entry name" value="Peripla_BP_I"/>
</dbReference>